<sequence length="130" mass="14462">MPIFKKIVFISSCIAWMTDLTRPSEKFFKCLRFSLLSRHMLLSDAKVTVALYFILLPQVLLLTFDQNDFLSTSLCRRTSVANANGIAYPVTRAGAVALSSSLSLSNTLFVLPLCNKLLFVGEATKNCMQC</sequence>
<organism evidence="1 2">
    <name type="scientific">Prunus dulcis</name>
    <name type="common">Almond</name>
    <name type="synonym">Amygdalus dulcis</name>
    <dbReference type="NCBI Taxonomy" id="3755"/>
    <lineage>
        <taxon>Eukaryota</taxon>
        <taxon>Viridiplantae</taxon>
        <taxon>Streptophyta</taxon>
        <taxon>Embryophyta</taxon>
        <taxon>Tracheophyta</taxon>
        <taxon>Spermatophyta</taxon>
        <taxon>Magnoliopsida</taxon>
        <taxon>eudicotyledons</taxon>
        <taxon>Gunneridae</taxon>
        <taxon>Pentapetalae</taxon>
        <taxon>rosids</taxon>
        <taxon>fabids</taxon>
        <taxon>Rosales</taxon>
        <taxon>Rosaceae</taxon>
        <taxon>Amygdaloideae</taxon>
        <taxon>Amygdaleae</taxon>
        <taxon>Prunus</taxon>
    </lineage>
</organism>
<gene>
    <name evidence="1" type="ORF">L3X38_010709</name>
</gene>
<dbReference type="AlphaFoldDB" id="A0AAD4ZF05"/>
<comment type="caution">
    <text evidence="1">The sequence shown here is derived from an EMBL/GenBank/DDBJ whole genome shotgun (WGS) entry which is preliminary data.</text>
</comment>
<reference evidence="1 2" key="1">
    <citation type="journal article" date="2022" name="G3 (Bethesda)">
        <title>Whole-genome sequence and methylome profiling of the almond [Prunus dulcis (Mill.) D.A. Webb] cultivar 'Nonpareil'.</title>
        <authorList>
            <person name="D'Amico-Willman K.M."/>
            <person name="Ouma W.Z."/>
            <person name="Meulia T."/>
            <person name="Sideli G.M."/>
            <person name="Gradziel T.M."/>
            <person name="Fresnedo-Ramirez J."/>
        </authorList>
    </citation>
    <scope>NUCLEOTIDE SEQUENCE [LARGE SCALE GENOMIC DNA]</scope>
    <source>
        <strain evidence="1">Clone GOH B32 T37-40</strain>
    </source>
</reference>
<keyword evidence="2" id="KW-1185">Reference proteome</keyword>
<accession>A0AAD4ZF05</accession>
<name>A0AAD4ZF05_PRUDU</name>
<evidence type="ECO:0000313" key="2">
    <source>
        <dbReference type="Proteomes" id="UP001054821"/>
    </source>
</evidence>
<protein>
    <submittedName>
        <fullName evidence="1">Uncharacterized protein</fullName>
    </submittedName>
</protein>
<dbReference type="Proteomes" id="UP001054821">
    <property type="component" value="Chromosome 2"/>
</dbReference>
<dbReference type="EMBL" id="JAJFAZ020000002">
    <property type="protein sequence ID" value="KAI5342833.1"/>
    <property type="molecule type" value="Genomic_DNA"/>
</dbReference>
<proteinExistence type="predicted"/>
<evidence type="ECO:0000313" key="1">
    <source>
        <dbReference type="EMBL" id="KAI5342833.1"/>
    </source>
</evidence>